<feature type="domain" description="Bacterial sugar transferase" evidence="3">
    <location>
        <begin position="5"/>
        <end position="196"/>
    </location>
</feature>
<evidence type="ECO:0000259" key="3">
    <source>
        <dbReference type="Pfam" id="PF02397"/>
    </source>
</evidence>
<keyword evidence="4" id="KW-0808">Transferase</keyword>
<evidence type="ECO:0000256" key="1">
    <source>
        <dbReference type="ARBA" id="ARBA00006464"/>
    </source>
</evidence>
<organism evidence="4 5">
    <name type="scientific">Litoreibacter meonggei</name>
    <dbReference type="NCBI Taxonomy" id="1049199"/>
    <lineage>
        <taxon>Bacteria</taxon>
        <taxon>Pseudomonadati</taxon>
        <taxon>Pseudomonadota</taxon>
        <taxon>Alphaproteobacteria</taxon>
        <taxon>Rhodobacterales</taxon>
        <taxon>Roseobacteraceae</taxon>
        <taxon>Litoreibacter</taxon>
    </lineage>
</organism>
<sequence length="197" mass="22326">MTISKRLFDLLATLLLGAILLPVILVTAVVVAILDGRPIFYLAERMKTSTQSFRLVKFRTMTIADADGGVSGGNKAHRVTRTGATLRRLRLDEIPQLWNVLRGDISFVGPRPPLREYVERFPEIYGRVLQSRPGITGLASIIFHRHEELLLAVCETPGETDSVYSRRCIPRKAQLDLMYQKNRNLCMDAWIMVKTIF</sequence>
<dbReference type="RefSeq" id="WP_121024065.1">
    <property type="nucleotide sequence ID" value="NZ_RCCE01000003.1"/>
</dbReference>
<accession>A0A497WRR9</accession>
<dbReference type="PANTHER" id="PTHR30576">
    <property type="entry name" value="COLANIC BIOSYNTHESIS UDP-GLUCOSE LIPID CARRIER TRANSFERASE"/>
    <property type="match status" value="1"/>
</dbReference>
<protein>
    <submittedName>
        <fullName evidence="4">Lipopolysaccharide/colanic/teichoic acid biosynthesis glycosyltransferase</fullName>
    </submittedName>
</protein>
<dbReference type="Proteomes" id="UP000269157">
    <property type="component" value="Unassembled WGS sequence"/>
</dbReference>
<proteinExistence type="inferred from homology"/>
<dbReference type="PANTHER" id="PTHR30576:SF20">
    <property type="entry name" value="QUINOVOSAMINEPHOSPHOTRANSFERAE-RELATED"/>
    <property type="match status" value="1"/>
</dbReference>
<dbReference type="Pfam" id="PF02397">
    <property type="entry name" value="Bac_transf"/>
    <property type="match status" value="1"/>
</dbReference>
<evidence type="ECO:0000313" key="4">
    <source>
        <dbReference type="EMBL" id="RLJ51964.1"/>
    </source>
</evidence>
<name>A0A497WRR9_9RHOB</name>
<dbReference type="EMBL" id="RCCE01000003">
    <property type="protein sequence ID" value="RLJ51964.1"/>
    <property type="molecule type" value="Genomic_DNA"/>
</dbReference>
<dbReference type="OrthoDB" id="9808602at2"/>
<dbReference type="GO" id="GO:0016780">
    <property type="term" value="F:phosphotransferase activity, for other substituted phosphate groups"/>
    <property type="evidence" value="ECO:0007669"/>
    <property type="project" value="TreeGrafter"/>
</dbReference>
<dbReference type="AlphaFoldDB" id="A0A497WRR9"/>
<dbReference type="InterPro" id="IPR003362">
    <property type="entry name" value="Bact_transf"/>
</dbReference>
<evidence type="ECO:0000256" key="2">
    <source>
        <dbReference type="ARBA" id="ARBA00023169"/>
    </source>
</evidence>
<dbReference type="GO" id="GO:0000271">
    <property type="term" value="P:polysaccharide biosynthetic process"/>
    <property type="evidence" value="ECO:0007669"/>
    <property type="project" value="UniProtKB-KW"/>
</dbReference>
<evidence type="ECO:0000313" key="5">
    <source>
        <dbReference type="Proteomes" id="UP000269157"/>
    </source>
</evidence>
<comment type="caution">
    <text evidence="4">The sequence shown here is derived from an EMBL/GenBank/DDBJ whole genome shotgun (WGS) entry which is preliminary data.</text>
</comment>
<gene>
    <name evidence="4" type="ORF">BCF46_2190</name>
</gene>
<keyword evidence="5" id="KW-1185">Reference proteome</keyword>
<reference evidence="4 5" key="1">
    <citation type="submission" date="2018-10" db="EMBL/GenBank/DDBJ databases">
        <title>Genomic Encyclopedia of Archaeal and Bacterial Type Strains, Phase II (KMG-II): from individual species to whole genera.</title>
        <authorList>
            <person name="Goeker M."/>
        </authorList>
    </citation>
    <scope>NUCLEOTIDE SEQUENCE [LARGE SCALE GENOMIC DNA]</scope>
    <source>
        <strain evidence="4 5">DSM 29466</strain>
    </source>
</reference>
<comment type="similarity">
    <text evidence="1">Belongs to the bacterial sugar transferase family.</text>
</comment>
<keyword evidence="2" id="KW-0270">Exopolysaccharide synthesis</keyword>